<evidence type="ECO:0000256" key="7">
    <source>
        <dbReference type="ARBA" id="ARBA00022516"/>
    </source>
</evidence>
<keyword evidence="12" id="KW-0443">Lipid metabolism</keyword>
<evidence type="ECO:0000256" key="9">
    <source>
        <dbReference type="ARBA" id="ARBA00022692"/>
    </source>
</evidence>
<dbReference type="Gene3D" id="1.20.120.1760">
    <property type="match status" value="1"/>
</dbReference>
<evidence type="ECO:0000256" key="10">
    <source>
        <dbReference type="ARBA" id="ARBA00022824"/>
    </source>
</evidence>
<organism evidence="20 21">
    <name type="scientific">Rhodotorula taiwanensis</name>
    <dbReference type="NCBI Taxonomy" id="741276"/>
    <lineage>
        <taxon>Eukaryota</taxon>
        <taxon>Fungi</taxon>
        <taxon>Dikarya</taxon>
        <taxon>Basidiomycota</taxon>
        <taxon>Pucciniomycotina</taxon>
        <taxon>Microbotryomycetes</taxon>
        <taxon>Sporidiobolales</taxon>
        <taxon>Sporidiobolaceae</taxon>
        <taxon>Rhodotorula</taxon>
    </lineage>
</organism>
<evidence type="ECO:0000256" key="5">
    <source>
        <dbReference type="ARBA" id="ARBA00013174"/>
    </source>
</evidence>
<dbReference type="FunFam" id="1.20.120.1760:FF:000022">
    <property type="entry name" value="CDP-diacylglycerol--serine O-phosphatidyltransferase"/>
    <property type="match status" value="1"/>
</dbReference>
<dbReference type="InterPro" id="IPR048254">
    <property type="entry name" value="CDP_ALCOHOL_P_TRANSF_CS"/>
</dbReference>
<comment type="caution">
    <text evidence="20">The sequence shown here is derived from an EMBL/GenBank/DDBJ whole genome shotgun (WGS) entry which is preliminary data.</text>
</comment>
<gene>
    <name evidence="20" type="ORF">BMF94_4373</name>
</gene>
<dbReference type="STRING" id="741276.A0A2S5B707"/>
<keyword evidence="21" id="KW-1185">Reference proteome</keyword>
<dbReference type="GO" id="GO:0005789">
    <property type="term" value="C:endoplasmic reticulum membrane"/>
    <property type="evidence" value="ECO:0007669"/>
    <property type="project" value="UniProtKB-SubCell"/>
</dbReference>
<dbReference type="OrthoDB" id="448573at2759"/>
<dbReference type="NCBIfam" id="TIGR00473">
    <property type="entry name" value="pssA"/>
    <property type="match status" value="1"/>
</dbReference>
<keyword evidence="9" id="KW-0812">Transmembrane</keyword>
<evidence type="ECO:0000256" key="2">
    <source>
        <dbReference type="ARBA" id="ARBA00004477"/>
    </source>
</evidence>
<evidence type="ECO:0000256" key="4">
    <source>
        <dbReference type="ARBA" id="ARBA00010441"/>
    </source>
</evidence>
<evidence type="ECO:0000313" key="20">
    <source>
        <dbReference type="EMBL" id="POY72547.1"/>
    </source>
</evidence>
<name>A0A2S5B707_9BASI</name>
<evidence type="ECO:0000313" key="21">
    <source>
        <dbReference type="Proteomes" id="UP000237144"/>
    </source>
</evidence>
<dbReference type="GO" id="GO:0003882">
    <property type="term" value="F:CDP-diacylglycerol-serine O-phosphatidyltransferase activity"/>
    <property type="evidence" value="ECO:0007669"/>
    <property type="project" value="UniProtKB-EC"/>
</dbReference>
<evidence type="ECO:0000256" key="1">
    <source>
        <dbReference type="ARBA" id="ARBA00000287"/>
    </source>
</evidence>
<dbReference type="EMBL" id="PJQD01000048">
    <property type="protein sequence ID" value="POY72547.1"/>
    <property type="molecule type" value="Genomic_DNA"/>
</dbReference>
<dbReference type="InterPro" id="IPR043130">
    <property type="entry name" value="CDP-OH_PTrfase_TM_dom"/>
</dbReference>
<evidence type="ECO:0000256" key="16">
    <source>
        <dbReference type="ARBA" id="ARBA00032361"/>
    </source>
</evidence>
<dbReference type="InterPro" id="IPR004533">
    <property type="entry name" value="CDP-diaglyc--ser_O-PTrfase"/>
</dbReference>
<comment type="pathway">
    <text evidence="3">Lipid metabolism.</text>
</comment>
<evidence type="ECO:0000256" key="3">
    <source>
        <dbReference type="ARBA" id="ARBA00005189"/>
    </source>
</evidence>
<comment type="catalytic activity">
    <reaction evidence="1">
        <text>a CDP-1,2-diacyl-sn-glycerol + L-serine = a 1,2-diacyl-sn-glycero-3-phospho-L-serine + CMP + H(+)</text>
        <dbReference type="Rhea" id="RHEA:16913"/>
        <dbReference type="ChEBI" id="CHEBI:15378"/>
        <dbReference type="ChEBI" id="CHEBI:33384"/>
        <dbReference type="ChEBI" id="CHEBI:57262"/>
        <dbReference type="ChEBI" id="CHEBI:58332"/>
        <dbReference type="ChEBI" id="CHEBI:60377"/>
        <dbReference type="EC" id="2.7.8.8"/>
    </reaction>
</comment>
<evidence type="ECO:0000256" key="19">
    <source>
        <dbReference type="SAM" id="MobiDB-lite"/>
    </source>
</evidence>
<evidence type="ECO:0000256" key="12">
    <source>
        <dbReference type="ARBA" id="ARBA00023098"/>
    </source>
</evidence>
<evidence type="ECO:0000256" key="6">
    <source>
        <dbReference type="ARBA" id="ARBA00017171"/>
    </source>
</evidence>
<evidence type="ECO:0000256" key="8">
    <source>
        <dbReference type="ARBA" id="ARBA00022679"/>
    </source>
</evidence>
<sequence length="325" mass="34400">MPGESHLSVSRPGSATPASQVPSDPIHAHLLAGAGTAADLTTPPVTGAPAQATPKATAPVDGQQSSKTANALAARRESVTVEDYAKAKDDGKDKGAAAASEEVKLREFVQDDGHFSLVRNFRLADVVTLGNGFCGALSLFSAAHYMITRDEKYLWHALSYPVAGFIFDALDGKVARWRQESSMLGQELDSLADSISFGVAPAFAAFTLGLRTPLDTLALLVFICSGIARLARFNATVALVPKDKTGKSKYFEGLPIPSSLLMVAGMAVCVSRNRFEGPHGQGQGLPWGIIEPVKDVLGLELHWVALLPLGWAAAMISKTLRIPKL</sequence>
<feature type="compositionally biased region" description="Polar residues" evidence="19">
    <location>
        <begin position="7"/>
        <end position="22"/>
    </location>
</feature>
<proteinExistence type="inferred from homology"/>
<evidence type="ECO:0000256" key="13">
    <source>
        <dbReference type="ARBA" id="ARBA00023136"/>
    </source>
</evidence>
<evidence type="ECO:0000256" key="17">
    <source>
        <dbReference type="ARBA" id="ARBA00060701"/>
    </source>
</evidence>
<feature type="compositionally biased region" description="Low complexity" evidence="19">
    <location>
        <begin position="28"/>
        <end position="59"/>
    </location>
</feature>
<dbReference type="Proteomes" id="UP000237144">
    <property type="component" value="Unassembled WGS sequence"/>
</dbReference>
<keyword evidence="13" id="KW-0472">Membrane</keyword>
<reference evidence="20 21" key="1">
    <citation type="journal article" date="2018" name="Front. Microbiol.">
        <title>Prospects for Fungal Bioremediation of Acidic Radioactive Waste Sites: Characterization and Genome Sequence of Rhodotorula taiwanensis MD1149.</title>
        <authorList>
            <person name="Tkavc R."/>
            <person name="Matrosova V.Y."/>
            <person name="Grichenko O.E."/>
            <person name="Gostincar C."/>
            <person name="Volpe R.P."/>
            <person name="Klimenkova P."/>
            <person name="Gaidamakova E.K."/>
            <person name="Zhou C.E."/>
            <person name="Stewart B.J."/>
            <person name="Lyman M.G."/>
            <person name="Malfatti S.A."/>
            <person name="Rubinfeld B."/>
            <person name="Courtot M."/>
            <person name="Singh J."/>
            <person name="Dalgard C.L."/>
            <person name="Hamilton T."/>
            <person name="Frey K.G."/>
            <person name="Gunde-Cimerman N."/>
            <person name="Dugan L."/>
            <person name="Daly M.J."/>
        </authorList>
    </citation>
    <scope>NUCLEOTIDE SEQUENCE [LARGE SCALE GENOMIC DNA]</scope>
    <source>
        <strain evidence="20 21">MD1149</strain>
    </source>
</reference>
<evidence type="ECO:0000256" key="14">
    <source>
        <dbReference type="ARBA" id="ARBA00023209"/>
    </source>
</evidence>
<protein>
    <recommendedName>
        <fullName evidence="6">CDP-diacylglycerol--serine O-phosphatidyltransferase</fullName>
        <ecNumber evidence="5">2.7.8.8</ecNumber>
    </recommendedName>
    <alternativeName>
        <fullName evidence="16">Phosphatidylserine synthase</fullName>
    </alternativeName>
</protein>
<dbReference type="EC" id="2.7.8.8" evidence="5"/>
<keyword evidence="8 18" id="KW-0808">Transferase</keyword>
<dbReference type="Pfam" id="PF01066">
    <property type="entry name" value="CDP-OH_P_transf"/>
    <property type="match status" value="1"/>
</dbReference>
<comment type="subcellular location">
    <subcellularLocation>
        <location evidence="2">Endoplasmic reticulum membrane</location>
        <topology evidence="2">Multi-pass membrane protein</topology>
    </subcellularLocation>
</comment>
<dbReference type="InterPro" id="IPR050324">
    <property type="entry name" value="CDP-alcohol_PTase-I"/>
</dbReference>
<keyword evidence="11" id="KW-1133">Transmembrane helix</keyword>
<evidence type="ECO:0000256" key="15">
    <source>
        <dbReference type="ARBA" id="ARBA00023264"/>
    </source>
</evidence>
<evidence type="ECO:0000256" key="11">
    <source>
        <dbReference type="ARBA" id="ARBA00022989"/>
    </source>
</evidence>
<dbReference type="PANTHER" id="PTHR14269:SF61">
    <property type="entry name" value="CDP-DIACYLGLYCEROL--SERINE O-PHOSPHATIDYLTRANSFERASE"/>
    <property type="match status" value="1"/>
</dbReference>
<dbReference type="AlphaFoldDB" id="A0A2S5B707"/>
<keyword evidence="10" id="KW-0256">Endoplasmic reticulum</keyword>
<dbReference type="GO" id="GO:0006659">
    <property type="term" value="P:phosphatidylserine biosynthetic process"/>
    <property type="evidence" value="ECO:0007669"/>
    <property type="project" value="UniProtKB-ARBA"/>
</dbReference>
<keyword evidence="7" id="KW-0444">Lipid biosynthesis</keyword>
<dbReference type="PROSITE" id="PS00379">
    <property type="entry name" value="CDP_ALCOHOL_P_TRANSF"/>
    <property type="match status" value="1"/>
</dbReference>
<keyword evidence="14" id="KW-0594">Phospholipid biosynthesis</keyword>
<dbReference type="PANTHER" id="PTHR14269">
    <property type="entry name" value="CDP-DIACYLGLYCEROL--GLYCEROL-3-PHOSPHATE 3-PHOSPHATIDYLTRANSFERASE-RELATED"/>
    <property type="match status" value="1"/>
</dbReference>
<dbReference type="InterPro" id="IPR000462">
    <property type="entry name" value="CDP-OH_P_trans"/>
</dbReference>
<comment type="similarity">
    <text evidence="4 18">Belongs to the CDP-alcohol phosphatidyltransferase class-I family.</text>
</comment>
<keyword evidence="15" id="KW-1208">Phospholipid metabolism</keyword>
<comment type="pathway">
    <text evidence="17">Phospholipid metabolism; phosphatidylethanolamine biosynthesis; phosphatidylethanolamine from CDP-diacylglycerol: step 1/2.</text>
</comment>
<evidence type="ECO:0000256" key="18">
    <source>
        <dbReference type="RuleBase" id="RU003750"/>
    </source>
</evidence>
<feature type="region of interest" description="Disordered" evidence="19">
    <location>
        <begin position="1"/>
        <end position="74"/>
    </location>
</feature>
<accession>A0A2S5B707</accession>